<sequence length="107" mass="11745">MSRTPSLRVEDASKNNYPSVSSNGPMSFHQAGFPENHPQYQRPSATPVQGSHHWPPSDGPVIVHVAIVTFRGYDENSFLARSTTASSCAAQLAERIPRLKLERSDPS</sequence>
<dbReference type="Proteomes" id="UP001230649">
    <property type="component" value="Unassembled WGS sequence"/>
</dbReference>
<dbReference type="EMBL" id="JASBWS010000138">
    <property type="protein sequence ID" value="KAJ9094388.1"/>
    <property type="molecule type" value="Genomic_DNA"/>
</dbReference>
<reference evidence="1" key="1">
    <citation type="submission" date="2023-04" db="EMBL/GenBank/DDBJ databases">
        <title>Draft Genome sequencing of Naganishia species isolated from polar environments using Oxford Nanopore Technology.</title>
        <authorList>
            <person name="Leo P."/>
            <person name="Venkateswaran K."/>
        </authorList>
    </citation>
    <scope>NUCLEOTIDE SEQUENCE</scope>
    <source>
        <strain evidence="1">MNA-CCFEE 5262</strain>
    </source>
</reference>
<evidence type="ECO:0000313" key="2">
    <source>
        <dbReference type="Proteomes" id="UP001230649"/>
    </source>
</evidence>
<comment type="caution">
    <text evidence="1">The sequence shown here is derived from an EMBL/GenBank/DDBJ whole genome shotgun (WGS) entry which is preliminary data.</text>
</comment>
<name>A0ACC2V4U9_9TREE</name>
<protein>
    <submittedName>
        <fullName evidence="1">Uncharacterized protein</fullName>
    </submittedName>
</protein>
<accession>A0ACC2V4U9</accession>
<gene>
    <name evidence="1" type="ORF">QFC20_006890</name>
</gene>
<keyword evidence="2" id="KW-1185">Reference proteome</keyword>
<proteinExistence type="predicted"/>
<organism evidence="1 2">
    <name type="scientific">Naganishia adeliensis</name>
    <dbReference type="NCBI Taxonomy" id="92952"/>
    <lineage>
        <taxon>Eukaryota</taxon>
        <taxon>Fungi</taxon>
        <taxon>Dikarya</taxon>
        <taxon>Basidiomycota</taxon>
        <taxon>Agaricomycotina</taxon>
        <taxon>Tremellomycetes</taxon>
        <taxon>Filobasidiales</taxon>
        <taxon>Filobasidiaceae</taxon>
        <taxon>Naganishia</taxon>
    </lineage>
</organism>
<evidence type="ECO:0000313" key="1">
    <source>
        <dbReference type="EMBL" id="KAJ9094388.1"/>
    </source>
</evidence>